<keyword evidence="8" id="KW-0186">Copper</keyword>
<dbReference type="UniPathway" id="UPA00705"/>
<dbReference type="InterPro" id="IPR036927">
    <property type="entry name" value="Cyt_c_oxase-like_su1_sf"/>
</dbReference>
<feature type="domain" description="Heme-copper oxidase subunit III family profile" evidence="13">
    <location>
        <begin position="697"/>
        <end position="806"/>
    </location>
</feature>
<feature type="transmembrane region" description="Helical" evidence="12">
    <location>
        <begin position="489"/>
        <end position="511"/>
    </location>
</feature>
<dbReference type="EMBL" id="CP000960">
    <property type="protein sequence ID" value="ACA95265.1"/>
    <property type="molecule type" value="Genomic_DNA"/>
</dbReference>
<keyword evidence="4" id="KW-0249">Electron transport</keyword>
<feature type="transmembrane region" description="Helical" evidence="12">
    <location>
        <begin position="931"/>
        <end position="951"/>
    </location>
</feature>
<evidence type="ECO:0000259" key="13">
    <source>
        <dbReference type="PROSITE" id="PS50253"/>
    </source>
</evidence>
<evidence type="ECO:0000256" key="2">
    <source>
        <dbReference type="ARBA" id="ARBA00004673"/>
    </source>
</evidence>
<dbReference type="GO" id="GO:0020037">
    <property type="term" value="F:heme binding"/>
    <property type="evidence" value="ECO:0007669"/>
    <property type="project" value="InterPro"/>
</dbReference>
<dbReference type="CDD" id="cd01662">
    <property type="entry name" value="Ubiquinol_Oxidase_I"/>
    <property type="match status" value="1"/>
</dbReference>
<keyword evidence="4" id="KW-0813">Transport</keyword>
<feature type="transmembrane region" description="Helical" evidence="12">
    <location>
        <begin position="699"/>
        <end position="723"/>
    </location>
</feature>
<dbReference type="GO" id="GO:0016491">
    <property type="term" value="F:oxidoreductase activity"/>
    <property type="evidence" value="ECO:0007669"/>
    <property type="project" value="UniProtKB-KW"/>
</dbReference>
<dbReference type="GO" id="GO:0022904">
    <property type="term" value="P:respiratory electron transport chain"/>
    <property type="evidence" value="ECO:0007669"/>
    <property type="project" value="InterPro"/>
</dbReference>
<comment type="pathway">
    <text evidence="2">Energy metabolism; oxidative phosphorylation.</text>
</comment>
<dbReference type="SUPFAM" id="SSF81452">
    <property type="entry name" value="Cytochrome c oxidase subunit III-like"/>
    <property type="match status" value="1"/>
</dbReference>
<dbReference type="InterPro" id="IPR035973">
    <property type="entry name" value="Cyt_c_oxidase_su3-like_sf"/>
</dbReference>
<evidence type="ECO:0000259" key="14">
    <source>
        <dbReference type="PROSITE" id="PS50855"/>
    </source>
</evidence>
<dbReference type="NCBIfam" id="TIGR02891">
    <property type="entry name" value="CtaD_CoxA"/>
    <property type="match status" value="1"/>
</dbReference>
<feature type="region of interest" description="Disordered" evidence="11">
    <location>
        <begin position="1"/>
        <end position="23"/>
    </location>
</feature>
<dbReference type="SUPFAM" id="SSF81442">
    <property type="entry name" value="Cytochrome c oxidase subunit I-like"/>
    <property type="match status" value="1"/>
</dbReference>
<protein>
    <recommendedName>
        <fullName evidence="3">cytochrome-c oxidase</fullName>
        <ecNumber evidence="3">7.1.1.9</ecNumber>
    </recommendedName>
</protein>
<feature type="transmembrane region" description="Helical" evidence="12">
    <location>
        <begin position="181"/>
        <end position="205"/>
    </location>
</feature>
<evidence type="ECO:0000256" key="12">
    <source>
        <dbReference type="SAM" id="Phobius"/>
    </source>
</evidence>
<dbReference type="InterPro" id="IPR023616">
    <property type="entry name" value="Cyt_c_oxase-like_su1_dom"/>
</dbReference>
<dbReference type="GO" id="GO:0015990">
    <property type="term" value="P:electron transport coupled proton transport"/>
    <property type="evidence" value="ECO:0007669"/>
    <property type="project" value="InterPro"/>
</dbReference>
<feature type="transmembrane region" description="Helical" evidence="12">
    <location>
        <begin position="133"/>
        <end position="152"/>
    </location>
</feature>
<dbReference type="KEGG" id="bcm:Bcenmc03_6145"/>
<keyword evidence="5 12" id="KW-0812">Transmembrane</keyword>
<dbReference type="InterPro" id="IPR014241">
    <property type="entry name" value="Cyt_c_oxidase_su1_bac"/>
</dbReference>
<evidence type="ECO:0000256" key="11">
    <source>
        <dbReference type="SAM" id="MobiDB-lite"/>
    </source>
</evidence>
<dbReference type="Gene3D" id="1.20.210.10">
    <property type="entry name" value="Cytochrome c oxidase-like, subunit I domain"/>
    <property type="match status" value="1"/>
</dbReference>
<feature type="transmembrane region" description="Helical" evidence="12">
    <location>
        <begin position="56"/>
        <end position="78"/>
    </location>
</feature>
<evidence type="ECO:0000256" key="1">
    <source>
        <dbReference type="ARBA" id="ARBA00004141"/>
    </source>
</evidence>
<dbReference type="Proteomes" id="UP000002169">
    <property type="component" value="Chromosome 3"/>
</dbReference>
<dbReference type="InterPro" id="IPR013833">
    <property type="entry name" value="Cyt_c_oxidase_su3_a-hlx"/>
</dbReference>
<evidence type="ECO:0000256" key="8">
    <source>
        <dbReference type="ARBA" id="ARBA00023008"/>
    </source>
</evidence>
<dbReference type="Gene3D" id="1.20.120.80">
    <property type="entry name" value="Cytochrome c oxidase, subunit III, four-helix bundle"/>
    <property type="match status" value="1"/>
</dbReference>
<keyword evidence="6 12" id="KW-1133">Transmembrane helix</keyword>
<evidence type="ECO:0000256" key="10">
    <source>
        <dbReference type="ARBA" id="ARBA00047816"/>
    </source>
</evidence>
<sequence>MAIARDTPAPLSRVPDLGEAPPGSMHERVLAELWESEPGWRGWLGTVDHKRIGLRYIVTAFVFLLLGGVEALVMRIQLARPNATVLTPAQYDSLFTMHGVTMIFLYALPVLSGFANYLWPLMLGSRDMAFPRLTAFSYWSFLFAGLFLYASFPLGAVPDGGWFNYVPLTSLDYSAGANIDIYGLGMILLGISTTGGAANFVVTLLRMRAHGMSIDRLPIIVWGTLTASVSNLVAVPSVSLAFLLLWLDRNAGTHFFDVAHGGRPLLWQHLFWMFAHPWVYVVVLPAMGIVSDALPTFCRRPLVAYEAVAVSTVATMLIGFEVWVHHMFATGIAPLALAFFGAASMLISIPSAVAVFAWIATIWTGRPVFRTPFLYFAGFVLMFVVGGVSGVMTAAVPLDWQLTDTYFVVAHLHYVLLGINVFPVLGGVAYWFPKFTGRMMNERFGKLTFWVVLVGFNLGFFPMHISGLLGMPRRIYTYPSGMGWDTSNLLTTIGSFVFGIGIVMFVVNALVSARRGVRAGENPWGAAGLEWSVASPTPVYNFAVLPLVASRHPLWETRDDPTRTSLRVGYRLADGREALAVTPLAAAPSAILKMPEDSCVPFVLALLATAVFTAMLARSPTLVCVAVAGCTIATAAWLWPRRELGQRARLPARAATQAPAAAAGLHPDEPPSATVPPGAPAACIEPLPVGSCGERAGGWWGVLTLIVTEAGLFGYLLFCYFYLQSQWSAPWPPEGMPKIGLAAANTVVLLSSSVFVWLAERAVRADRQARAVALLVVALVLGTAFALVQLHEWRDHPYGPTAHLYGQPLLHDHRVPPRARRGRSRDPRAARRVDGRRFLRPRTARRADGRRALLALRRHRVAVHLHRAVRIALLAEEHGMNDARRAWTPLLAIAAGLVGAPALWFAQMLVSETLASTACYPLGVAQAVPRWAHVGVWLALATACAAWLARAWRHRHDGDAPAATRDDSTRFLARCGMLAALGFVIGLVFTGIVTAFVGPCSPWR</sequence>
<evidence type="ECO:0000256" key="9">
    <source>
        <dbReference type="ARBA" id="ARBA00023136"/>
    </source>
</evidence>
<evidence type="ECO:0000256" key="5">
    <source>
        <dbReference type="ARBA" id="ARBA00022692"/>
    </source>
</evidence>
<feature type="transmembrane region" description="Helical" evidence="12">
    <location>
        <begin position="622"/>
        <end position="639"/>
    </location>
</feature>
<feature type="transmembrane region" description="Helical" evidence="12">
    <location>
        <begin position="739"/>
        <end position="759"/>
    </location>
</feature>
<dbReference type="GO" id="GO:0006119">
    <property type="term" value="P:oxidative phosphorylation"/>
    <property type="evidence" value="ECO:0007669"/>
    <property type="project" value="UniProtKB-UniPathway"/>
</dbReference>
<evidence type="ECO:0000256" key="3">
    <source>
        <dbReference type="ARBA" id="ARBA00012949"/>
    </source>
</evidence>
<feature type="region of interest" description="Disordered" evidence="11">
    <location>
        <begin position="812"/>
        <end position="832"/>
    </location>
</feature>
<dbReference type="GO" id="GO:0016020">
    <property type="term" value="C:membrane"/>
    <property type="evidence" value="ECO:0007669"/>
    <property type="project" value="UniProtKB-SubCell"/>
</dbReference>
<dbReference type="PANTHER" id="PTHR10422:SF18">
    <property type="entry name" value="CYTOCHROME C OXIDASE SUBUNIT 1"/>
    <property type="match status" value="1"/>
</dbReference>
<feature type="transmembrane region" description="Helical" evidence="12">
    <location>
        <begin position="373"/>
        <end position="392"/>
    </location>
</feature>
<evidence type="ECO:0000313" key="16">
    <source>
        <dbReference type="Proteomes" id="UP000002169"/>
    </source>
</evidence>
<feature type="transmembrane region" description="Helical" evidence="12">
    <location>
        <begin position="98"/>
        <end position="121"/>
    </location>
</feature>
<feature type="transmembrane region" description="Helical" evidence="12">
    <location>
        <begin position="890"/>
        <end position="910"/>
    </location>
</feature>
<dbReference type="PRINTS" id="PR01165">
    <property type="entry name" value="CYCOXIDASEI"/>
</dbReference>
<feature type="transmembrane region" description="Helical" evidence="12">
    <location>
        <begin position="217"/>
        <end position="246"/>
    </location>
</feature>
<name>B1KAL8_BURO0</name>
<reference evidence="16" key="1">
    <citation type="submission" date="2008-02" db="EMBL/GenBank/DDBJ databases">
        <title>Complete sequence of chromosome 3 of Burkholderia cenocepacia MC0-3.</title>
        <authorList>
            <person name="Copeland A."/>
            <person name="Lucas S."/>
            <person name="Lapidus A."/>
            <person name="Barry K."/>
            <person name="Bruce D."/>
            <person name="Goodwin L."/>
            <person name="Glavina del Rio T."/>
            <person name="Dalin E."/>
            <person name="Tice H."/>
            <person name="Pitluck S."/>
            <person name="Chain P."/>
            <person name="Malfatti S."/>
            <person name="Shin M."/>
            <person name="Vergez L."/>
            <person name="Schmutz J."/>
            <person name="Larimer F."/>
            <person name="Land M."/>
            <person name="Hauser L."/>
            <person name="Kyrpides N."/>
            <person name="Mikhailova N."/>
            <person name="Tiedje J."/>
            <person name="Richardson P."/>
        </authorList>
    </citation>
    <scope>NUCLEOTIDE SEQUENCE [LARGE SCALE GENOMIC DNA]</scope>
    <source>
        <strain evidence="16">MC0-3</strain>
    </source>
</reference>
<feature type="transmembrane region" description="Helical" evidence="12">
    <location>
        <begin position="444"/>
        <end position="469"/>
    </location>
</feature>
<feature type="transmembrane region" description="Helical" evidence="12">
    <location>
        <begin position="771"/>
        <end position="790"/>
    </location>
</feature>
<organism evidence="15 16">
    <name type="scientific">Burkholderia orbicola (strain MC0-3)</name>
    <dbReference type="NCBI Taxonomy" id="406425"/>
    <lineage>
        <taxon>Bacteria</taxon>
        <taxon>Pseudomonadati</taxon>
        <taxon>Pseudomonadota</taxon>
        <taxon>Betaproteobacteria</taxon>
        <taxon>Burkholderiales</taxon>
        <taxon>Burkholderiaceae</taxon>
        <taxon>Burkholderia</taxon>
        <taxon>Burkholderia cepacia complex</taxon>
        <taxon>Burkholderia orbicola</taxon>
    </lineage>
</organism>
<keyword evidence="15" id="KW-0560">Oxidoreductase</keyword>
<evidence type="ECO:0000256" key="6">
    <source>
        <dbReference type="ARBA" id="ARBA00022989"/>
    </source>
</evidence>
<keyword evidence="7" id="KW-0408">Iron</keyword>
<comment type="subcellular location">
    <subcellularLocation>
        <location evidence="1">Membrane</location>
        <topology evidence="1">Multi-pass membrane protein</topology>
    </subcellularLocation>
</comment>
<evidence type="ECO:0000256" key="4">
    <source>
        <dbReference type="ARBA" id="ARBA00022660"/>
    </source>
</evidence>
<dbReference type="HOGENOM" id="CLU_011899_2_1_4"/>
<dbReference type="GO" id="GO:0004129">
    <property type="term" value="F:cytochrome-c oxidase activity"/>
    <property type="evidence" value="ECO:0007669"/>
    <property type="project" value="UniProtKB-EC"/>
</dbReference>
<feature type="transmembrane region" description="Helical" evidence="12">
    <location>
        <begin position="266"/>
        <end position="290"/>
    </location>
</feature>
<dbReference type="PROSITE" id="PS50855">
    <property type="entry name" value="COX1"/>
    <property type="match status" value="1"/>
</dbReference>
<feature type="transmembrane region" description="Helical" evidence="12">
    <location>
        <begin position="971"/>
        <end position="997"/>
    </location>
</feature>
<feature type="transmembrane region" description="Helical" evidence="12">
    <location>
        <begin position="412"/>
        <end position="432"/>
    </location>
</feature>
<comment type="catalytic activity">
    <reaction evidence="10">
        <text>4 Fe(II)-[cytochrome c] + O2 + 8 H(+)(in) = 4 Fe(III)-[cytochrome c] + 2 H2O + 4 H(+)(out)</text>
        <dbReference type="Rhea" id="RHEA:11436"/>
        <dbReference type="Rhea" id="RHEA-COMP:10350"/>
        <dbReference type="Rhea" id="RHEA-COMP:14399"/>
        <dbReference type="ChEBI" id="CHEBI:15377"/>
        <dbReference type="ChEBI" id="CHEBI:15378"/>
        <dbReference type="ChEBI" id="CHEBI:15379"/>
        <dbReference type="ChEBI" id="CHEBI:29033"/>
        <dbReference type="ChEBI" id="CHEBI:29034"/>
        <dbReference type="EC" id="7.1.1.9"/>
    </reaction>
</comment>
<dbReference type="AlphaFoldDB" id="B1KAL8"/>
<keyword evidence="9 12" id="KW-0472">Membrane</keyword>
<keyword evidence="4" id="KW-0679">Respiratory chain</keyword>
<evidence type="ECO:0000256" key="7">
    <source>
        <dbReference type="ARBA" id="ARBA00023004"/>
    </source>
</evidence>
<dbReference type="InterPro" id="IPR000298">
    <property type="entry name" value="Cyt_c_oxidase-like_su3"/>
</dbReference>
<dbReference type="PANTHER" id="PTHR10422">
    <property type="entry name" value="CYTOCHROME C OXIDASE SUBUNIT 1"/>
    <property type="match status" value="1"/>
</dbReference>
<dbReference type="Pfam" id="PF00115">
    <property type="entry name" value="COX1"/>
    <property type="match status" value="1"/>
</dbReference>
<dbReference type="EC" id="7.1.1.9" evidence="3"/>
<dbReference type="PROSITE" id="PS50253">
    <property type="entry name" value="COX3"/>
    <property type="match status" value="1"/>
</dbReference>
<feature type="transmembrane region" description="Helical" evidence="12">
    <location>
        <begin position="336"/>
        <end position="361"/>
    </location>
</feature>
<evidence type="ECO:0000313" key="15">
    <source>
        <dbReference type="EMBL" id="ACA95265.1"/>
    </source>
</evidence>
<dbReference type="InterPro" id="IPR000883">
    <property type="entry name" value="Cyt_C_Oxase_1"/>
</dbReference>
<feature type="transmembrane region" description="Helical" evidence="12">
    <location>
        <begin position="599"/>
        <end position="616"/>
    </location>
</feature>
<feature type="domain" description="Cytochrome oxidase subunit I profile" evidence="14">
    <location>
        <begin position="28"/>
        <end position="549"/>
    </location>
</feature>
<feature type="transmembrane region" description="Helical" evidence="12">
    <location>
        <begin position="302"/>
        <end position="324"/>
    </location>
</feature>
<gene>
    <name evidence="15" type="ordered locus">Bcenmc03_6145</name>
</gene>
<accession>B1KAL8</accession>
<proteinExistence type="predicted"/>